<dbReference type="GeneID" id="17294579"/>
<evidence type="ECO:0000313" key="3">
    <source>
        <dbReference type="Proteomes" id="UP000011087"/>
    </source>
</evidence>
<accession>L1IPN5</accession>
<evidence type="ECO:0000313" key="2">
    <source>
        <dbReference type="EnsemblProtists" id="EKX37829"/>
    </source>
</evidence>
<keyword evidence="3" id="KW-1185">Reference proteome</keyword>
<dbReference type="KEGG" id="gtt:GUITHDRAFT_144665"/>
<sequence length="221" mass="25408">MVSLRPGSTLPSPHRPLTLCTPLSSLRKRCGTARLNCEQVDAVRDWNRVAVFVFVFNMSGTMRVFRIHIHGIVIEKKLHELDREDIGPGILVHDVEFILDGFYFYTAKPEHVIIWGPFHSLEEALFYYEEQRGFTVHNMSVKVVLDEGYSSRALFRDNYHACLQNGGGIFENTSHVYHIMGNLLHHERSDSVFFKGSATPAISMAFWRRWQSRLSSRPVSV</sequence>
<dbReference type="HOGENOM" id="CLU_1252719_0_0_1"/>
<protein>
    <submittedName>
        <fullName evidence="1 2">Uncharacterized protein</fullName>
    </submittedName>
</protein>
<gene>
    <name evidence="1" type="ORF">GUITHDRAFT_144665</name>
</gene>
<dbReference type="EnsemblProtists" id="EKX37829">
    <property type="protein sequence ID" value="EKX37829"/>
    <property type="gene ID" value="GUITHDRAFT_144665"/>
</dbReference>
<reference evidence="1 3" key="1">
    <citation type="journal article" date="2012" name="Nature">
        <title>Algal genomes reveal evolutionary mosaicism and the fate of nucleomorphs.</title>
        <authorList>
            <consortium name="DOE Joint Genome Institute"/>
            <person name="Curtis B.A."/>
            <person name="Tanifuji G."/>
            <person name="Burki F."/>
            <person name="Gruber A."/>
            <person name="Irimia M."/>
            <person name="Maruyama S."/>
            <person name="Arias M.C."/>
            <person name="Ball S.G."/>
            <person name="Gile G.H."/>
            <person name="Hirakawa Y."/>
            <person name="Hopkins J.F."/>
            <person name="Kuo A."/>
            <person name="Rensing S.A."/>
            <person name="Schmutz J."/>
            <person name="Symeonidi A."/>
            <person name="Elias M."/>
            <person name="Eveleigh R.J."/>
            <person name="Herman E.K."/>
            <person name="Klute M.J."/>
            <person name="Nakayama T."/>
            <person name="Obornik M."/>
            <person name="Reyes-Prieto A."/>
            <person name="Armbrust E.V."/>
            <person name="Aves S.J."/>
            <person name="Beiko R.G."/>
            <person name="Coutinho P."/>
            <person name="Dacks J.B."/>
            <person name="Durnford D.G."/>
            <person name="Fast N.M."/>
            <person name="Green B.R."/>
            <person name="Grisdale C.J."/>
            <person name="Hempel F."/>
            <person name="Henrissat B."/>
            <person name="Hoppner M.P."/>
            <person name="Ishida K."/>
            <person name="Kim E."/>
            <person name="Koreny L."/>
            <person name="Kroth P.G."/>
            <person name="Liu Y."/>
            <person name="Malik S.B."/>
            <person name="Maier U.G."/>
            <person name="McRose D."/>
            <person name="Mock T."/>
            <person name="Neilson J.A."/>
            <person name="Onodera N.T."/>
            <person name="Poole A.M."/>
            <person name="Pritham E.J."/>
            <person name="Richards T.A."/>
            <person name="Rocap G."/>
            <person name="Roy S.W."/>
            <person name="Sarai C."/>
            <person name="Schaack S."/>
            <person name="Shirato S."/>
            <person name="Slamovits C.H."/>
            <person name="Spencer D.F."/>
            <person name="Suzuki S."/>
            <person name="Worden A.Z."/>
            <person name="Zauner S."/>
            <person name="Barry K."/>
            <person name="Bell C."/>
            <person name="Bharti A.K."/>
            <person name="Crow J.A."/>
            <person name="Grimwood J."/>
            <person name="Kramer R."/>
            <person name="Lindquist E."/>
            <person name="Lucas S."/>
            <person name="Salamov A."/>
            <person name="McFadden G.I."/>
            <person name="Lane C.E."/>
            <person name="Keeling P.J."/>
            <person name="Gray M.W."/>
            <person name="Grigoriev I.V."/>
            <person name="Archibald J.M."/>
        </authorList>
    </citation>
    <scope>NUCLEOTIDE SEQUENCE</scope>
    <source>
        <strain evidence="1 3">CCMP2712</strain>
    </source>
</reference>
<proteinExistence type="predicted"/>
<name>L1IPN5_GUITC</name>
<organism evidence="1">
    <name type="scientific">Guillardia theta (strain CCMP2712)</name>
    <name type="common">Cryptophyte</name>
    <dbReference type="NCBI Taxonomy" id="905079"/>
    <lineage>
        <taxon>Eukaryota</taxon>
        <taxon>Cryptophyceae</taxon>
        <taxon>Pyrenomonadales</taxon>
        <taxon>Geminigeraceae</taxon>
        <taxon>Guillardia</taxon>
    </lineage>
</organism>
<reference evidence="3" key="2">
    <citation type="submission" date="2012-11" db="EMBL/GenBank/DDBJ databases">
        <authorList>
            <person name="Kuo A."/>
            <person name="Curtis B.A."/>
            <person name="Tanifuji G."/>
            <person name="Burki F."/>
            <person name="Gruber A."/>
            <person name="Irimia M."/>
            <person name="Maruyama S."/>
            <person name="Arias M.C."/>
            <person name="Ball S.G."/>
            <person name="Gile G.H."/>
            <person name="Hirakawa Y."/>
            <person name="Hopkins J.F."/>
            <person name="Rensing S.A."/>
            <person name="Schmutz J."/>
            <person name="Symeonidi A."/>
            <person name="Elias M."/>
            <person name="Eveleigh R.J."/>
            <person name="Herman E.K."/>
            <person name="Klute M.J."/>
            <person name="Nakayama T."/>
            <person name="Obornik M."/>
            <person name="Reyes-Prieto A."/>
            <person name="Armbrust E.V."/>
            <person name="Aves S.J."/>
            <person name="Beiko R.G."/>
            <person name="Coutinho P."/>
            <person name="Dacks J.B."/>
            <person name="Durnford D.G."/>
            <person name="Fast N.M."/>
            <person name="Green B.R."/>
            <person name="Grisdale C."/>
            <person name="Hempe F."/>
            <person name="Henrissat B."/>
            <person name="Hoppner M.P."/>
            <person name="Ishida K.-I."/>
            <person name="Kim E."/>
            <person name="Koreny L."/>
            <person name="Kroth P.G."/>
            <person name="Liu Y."/>
            <person name="Malik S.-B."/>
            <person name="Maier U.G."/>
            <person name="McRose D."/>
            <person name="Mock T."/>
            <person name="Neilson J.A."/>
            <person name="Onodera N.T."/>
            <person name="Poole A.M."/>
            <person name="Pritham E.J."/>
            <person name="Richards T.A."/>
            <person name="Rocap G."/>
            <person name="Roy S.W."/>
            <person name="Sarai C."/>
            <person name="Schaack S."/>
            <person name="Shirato S."/>
            <person name="Slamovits C.H."/>
            <person name="Spencer D.F."/>
            <person name="Suzuki S."/>
            <person name="Worden A.Z."/>
            <person name="Zauner S."/>
            <person name="Barry K."/>
            <person name="Bell C."/>
            <person name="Bharti A.K."/>
            <person name="Crow J.A."/>
            <person name="Grimwood J."/>
            <person name="Kramer R."/>
            <person name="Lindquist E."/>
            <person name="Lucas S."/>
            <person name="Salamov A."/>
            <person name="McFadden G.I."/>
            <person name="Lane C.E."/>
            <person name="Keeling P.J."/>
            <person name="Gray M.W."/>
            <person name="Grigoriev I.V."/>
            <person name="Archibald J.M."/>
        </authorList>
    </citation>
    <scope>NUCLEOTIDE SEQUENCE</scope>
    <source>
        <strain evidence="3">CCMP2712</strain>
    </source>
</reference>
<dbReference type="EMBL" id="JH993054">
    <property type="protein sequence ID" value="EKX37829.1"/>
    <property type="molecule type" value="Genomic_DNA"/>
</dbReference>
<dbReference type="AlphaFoldDB" id="L1IPN5"/>
<evidence type="ECO:0000313" key="1">
    <source>
        <dbReference type="EMBL" id="EKX37829.1"/>
    </source>
</evidence>
<dbReference type="Proteomes" id="UP000011087">
    <property type="component" value="Unassembled WGS sequence"/>
</dbReference>
<reference evidence="2" key="3">
    <citation type="submission" date="2016-03" db="UniProtKB">
        <authorList>
            <consortium name="EnsemblProtists"/>
        </authorList>
    </citation>
    <scope>IDENTIFICATION</scope>
</reference>
<dbReference type="PaxDb" id="55529-EKX37829"/>
<dbReference type="RefSeq" id="XP_005824809.1">
    <property type="nucleotide sequence ID" value="XM_005824752.1"/>
</dbReference>